<dbReference type="GO" id="GO:0009236">
    <property type="term" value="P:cobalamin biosynthetic process"/>
    <property type="evidence" value="ECO:0007669"/>
    <property type="project" value="UniProtKB-UniPathway"/>
</dbReference>
<dbReference type="InterPro" id="IPR006365">
    <property type="entry name" value="Cbl_synth_CobL"/>
</dbReference>
<dbReference type="PIRSF" id="PIRSF036428">
    <property type="entry name" value="CobL"/>
    <property type="match status" value="1"/>
</dbReference>
<keyword evidence="2" id="KW-0169">Cobalamin biosynthesis</keyword>
<dbReference type="Proteomes" id="UP000093592">
    <property type="component" value="Unassembled WGS sequence"/>
</dbReference>
<dbReference type="NCBIfam" id="TIGR02467">
    <property type="entry name" value="CbiE"/>
    <property type="match status" value="1"/>
</dbReference>
<dbReference type="InterPro" id="IPR014777">
    <property type="entry name" value="4pyrrole_Mease_sub1"/>
</dbReference>
<reference evidence="8" key="1">
    <citation type="submission" date="2016-06" db="EMBL/GenBank/DDBJ databases">
        <authorList>
            <person name="Sutton G."/>
            <person name="Brinkac L."/>
            <person name="Sanka R."/>
            <person name="Adams M."/>
            <person name="Lau E."/>
            <person name="Sam S."/>
            <person name="Sreng N."/>
            <person name="Him V."/>
            <person name="Kerleguer A."/>
            <person name="Cheng S."/>
        </authorList>
    </citation>
    <scope>NUCLEOTIDE SEQUENCE [LARGE SCALE GENOMIC DNA]</scope>
    <source>
        <strain evidence="8">E861</strain>
    </source>
</reference>
<dbReference type="Gene3D" id="3.40.1010.10">
    <property type="entry name" value="Cobalt-precorrin-4 Transmethylase, Domain 1"/>
    <property type="match status" value="1"/>
</dbReference>
<dbReference type="GO" id="GO:0008276">
    <property type="term" value="F:protein methyltransferase activity"/>
    <property type="evidence" value="ECO:0007669"/>
    <property type="project" value="InterPro"/>
</dbReference>
<dbReference type="InterPro" id="IPR029063">
    <property type="entry name" value="SAM-dependent_MTases_sf"/>
</dbReference>
<evidence type="ECO:0000259" key="6">
    <source>
        <dbReference type="Pfam" id="PF00590"/>
    </source>
</evidence>
<dbReference type="InterPro" id="IPR035996">
    <property type="entry name" value="4pyrrol_Methylase_sf"/>
</dbReference>
<dbReference type="UniPathway" id="UPA00148"/>
<evidence type="ECO:0000256" key="4">
    <source>
        <dbReference type="ARBA" id="ARBA00022679"/>
    </source>
</evidence>
<gene>
    <name evidence="7" type="ORF">A5707_09685</name>
</gene>
<evidence type="ECO:0000313" key="8">
    <source>
        <dbReference type="Proteomes" id="UP000093592"/>
    </source>
</evidence>
<protein>
    <submittedName>
        <fullName evidence="7">Precorrin-6Y-methylase</fullName>
    </submittedName>
</protein>
<dbReference type="OrthoDB" id="9787825at2"/>
<dbReference type="Pfam" id="PF00590">
    <property type="entry name" value="TP_methylase"/>
    <property type="match status" value="1"/>
</dbReference>
<organism evidence="7 8">
    <name type="scientific">Mycobacterium kyorinense</name>
    <dbReference type="NCBI Taxonomy" id="487514"/>
    <lineage>
        <taxon>Bacteria</taxon>
        <taxon>Bacillati</taxon>
        <taxon>Actinomycetota</taxon>
        <taxon>Actinomycetes</taxon>
        <taxon>Mycobacteriales</taxon>
        <taxon>Mycobacteriaceae</taxon>
        <taxon>Mycobacterium</taxon>
    </lineage>
</organism>
<dbReference type="EMBL" id="LZKJ01000199">
    <property type="protein sequence ID" value="OBI40397.1"/>
    <property type="molecule type" value="Genomic_DNA"/>
</dbReference>
<dbReference type="CDD" id="cd11644">
    <property type="entry name" value="Precorrin-6Y-MT"/>
    <property type="match status" value="1"/>
</dbReference>
<comment type="caution">
    <text evidence="7">The sequence shown here is derived from an EMBL/GenBank/DDBJ whole genome shotgun (WGS) entry which is preliminary data.</text>
</comment>
<proteinExistence type="predicted"/>
<dbReference type="RefSeq" id="WP_065016475.1">
    <property type="nucleotide sequence ID" value="NZ_LZKJ01000199.1"/>
</dbReference>
<dbReference type="InterPro" id="IPR012818">
    <property type="entry name" value="CbiE"/>
</dbReference>
<dbReference type="SUPFAM" id="SSF53790">
    <property type="entry name" value="Tetrapyrrole methylase"/>
    <property type="match status" value="1"/>
</dbReference>
<evidence type="ECO:0000256" key="5">
    <source>
        <dbReference type="ARBA" id="ARBA00022691"/>
    </source>
</evidence>
<keyword evidence="4" id="KW-0808">Transferase</keyword>
<keyword evidence="5" id="KW-0949">S-adenosyl-L-methionine</keyword>
<evidence type="ECO:0000313" key="7">
    <source>
        <dbReference type="EMBL" id="OBI40397.1"/>
    </source>
</evidence>
<keyword evidence="3 7" id="KW-0489">Methyltransferase</keyword>
<dbReference type="GO" id="GO:0032259">
    <property type="term" value="P:methylation"/>
    <property type="evidence" value="ECO:0007669"/>
    <property type="project" value="UniProtKB-KW"/>
</dbReference>
<accession>A0A1A2YT25</accession>
<name>A0A1A2YT25_9MYCO</name>
<dbReference type="NCBIfam" id="TIGR02469">
    <property type="entry name" value="CbiT"/>
    <property type="match status" value="1"/>
</dbReference>
<evidence type="ECO:0000256" key="2">
    <source>
        <dbReference type="ARBA" id="ARBA00022573"/>
    </source>
</evidence>
<dbReference type="PANTHER" id="PTHR43182">
    <property type="entry name" value="COBALT-PRECORRIN-6B C(15)-METHYLTRANSFERASE (DECARBOXYLATING)"/>
    <property type="match status" value="1"/>
</dbReference>
<dbReference type="Gene3D" id="3.40.50.150">
    <property type="entry name" value="Vaccinia Virus protein VP39"/>
    <property type="match status" value="1"/>
</dbReference>
<evidence type="ECO:0000256" key="3">
    <source>
        <dbReference type="ARBA" id="ARBA00022603"/>
    </source>
</evidence>
<dbReference type="PANTHER" id="PTHR43182:SF1">
    <property type="entry name" value="COBALT-PRECORRIN-7 C(5)-METHYLTRANSFERASE"/>
    <property type="match status" value="1"/>
</dbReference>
<feature type="domain" description="Tetrapyrrole methylase" evidence="6">
    <location>
        <begin position="1"/>
        <end position="184"/>
    </location>
</feature>
<dbReference type="AlphaFoldDB" id="A0A1A2YT25"/>
<dbReference type="SUPFAM" id="SSF53335">
    <property type="entry name" value="S-adenosyl-L-methionine-dependent methyltransferases"/>
    <property type="match status" value="1"/>
</dbReference>
<evidence type="ECO:0000256" key="1">
    <source>
        <dbReference type="ARBA" id="ARBA00004953"/>
    </source>
</evidence>
<dbReference type="InterPro" id="IPR050714">
    <property type="entry name" value="Cobalamin_biosynth_MTase"/>
</dbReference>
<sequence>MIFVVGIGADGMAGLSERSSTELRSAAVIYGSRRQLDMLNASVHADKREWPSPLLPALQSLRDEPTDVHVLASGDPMLHGIGGTLIRLLGPARVVVLPHVSAVTLACARMGWIVQDTEVISLVTAAPHTAVRRGGRAVVLSRDASTPMVLAELLTEYGRGDSLFSVLEQLGGPGERCRHSTARDWAGASPDDVDGLNVIAVRYLPDERVSAVLPEDAFTHDGQITKQSIRAVTLAALGPRPGERLWDVGSGSGSIAVEWARSGRSCTAVAFERDEVRRASIARNATAFGVDVEVRGAAPQAFDGAAAPSAVFIGGGLTQPGMVEACLDHLPDGARLVANAVTAESEAVLTRLYSRLGGTLQRFQHYRGEPLGGFTGWRPQLPVTQWAVTKS</sequence>
<dbReference type="InterPro" id="IPR000878">
    <property type="entry name" value="4pyrrol_Mease"/>
</dbReference>
<comment type="pathway">
    <text evidence="1">Cofactor biosynthesis; adenosylcobalamin biosynthesis.</text>
</comment>
<dbReference type="InterPro" id="IPR014008">
    <property type="entry name" value="Cbl_synth_MTase_CbiT"/>
</dbReference>
<dbReference type="CDD" id="cd02440">
    <property type="entry name" value="AdoMet_MTases"/>
    <property type="match status" value="1"/>
</dbReference>